<proteinExistence type="inferred from homology"/>
<keyword evidence="5" id="KW-1185">Reference proteome</keyword>
<dbReference type="AlphaFoldDB" id="A0ABD2YFZ6"/>
<organism evidence="4 5">
    <name type="scientific">Cinchona calisaya</name>
    <dbReference type="NCBI Taxonomy" id="153742"/>
    <lineage>
        <taxon>Eukaryota</taxon>
        <taxon>Viridiplantae</taxon>
        <taxon>Streptophyta</taxon>
        <taxon>Embryophyta</taxon>
        <taxon>Tracheophyta</taxon>
        <taxon>Spermatophyta</taxon>
        <taxon>Magnoliopsida</taxon>
        <taxon>eudicotyledons</taxon>
        <taxon>Gunneridae</taxon>
        <taxon>Pentapetalae</taxon>
        <taxon>asterids</taxon>
        <taxon>lamiids</taxon>
        <taxon>Gentianales</taxon>
        <taxon>Rubiaceae</taxon>
        <taxon>Cinchonoideae</taxon>
        <taxon>Cinchoneae</taxon>
        <taxon>Cinchona</taxon>
    </lineage>
</organism>
<keyword evidence="2" id="KW-0430">Lectin</keyword>
<comment type="caution">
    <text evidence="4">The sequence shown here is derived from an EMBL/GenBank/DDBJ whole genome shotgun (WGS) entry which is preliminary data.</text>
</comment>
<dbReference type="Gene3D" id="2.100.10.30">
    <property type="entry name" value="Jacalin-like lectin domain"/>
    <property type="match status" value="1"/>
</dbReference>
<dbReference type="InterPro" id="IPR036404">
    <property type="entry name" value="Jacalin-like_lectin_dom_sf"/>
</dbReference>
<name>A0ABD2YFZ6_9GENT</name>
<comment type="similarity">
    <text evidence="1">Belongs to the jacalin lectin family.</text>
</comment>
<dbReference type="Pfam" id="PF01419">
    <property type="entry name" value="Jacalin"/>
    <property type="match status" value="1"/>
</dbReference>
<evidence type="ECO:0000313" key="4">
    <source>
        <dbReference type="EMBL" id="KAL3505631.1"/>
    </source>
</evidence>
<evidence type="ECO:0000256" key="2">
    <source>
        <dbReference type="ARBA" id="ARBA00022734"/>
    </source>
</evidence>
<dbReference type="SUPFAM" id="SSF51101">
    <property type="entry name" value="Mannose-binding lectins"/>
    <property type="match status" value="1"/>
</dbReference>
<dbReference type="InterPro" id="IPR033734">
    <property type="entry name" value="Jacalin-like_lectin_dom_plant"/>
</dbReference>
<dbReference type="CDD" id="cd09612">
    <property type="entry name" value="Jacalin"/>
    <property type="match status" value="1"/>
</dbReference>
<dbReference type="SMART" id="SM00915">
    <property type="entry name" value="Jacalin"/>
    <property type="match status" value="1"/>
</dbReference>
<evidence type="ECO:0000313" key="5">
    <source>
        <dbReference type="Proteomes" id="UP001630127"/>
    </source>
</evidence>
<dbReference type="EMBL" id="JBJUIK010000013">
    <property type="protein sequence ID" value="KAL3505631.1"/>
    <property type="molecule type" value="Genomic_DNA"/>
</dbReference>
<dbReference type="PANTHER" id="PTHR47293:SF70">
    <property type="entry name" value="JACALIN-RELATED LECTIN 24-RELATED"/>
    <property type="match status" value="1"/>
</dbReference>
<gene>
    <name evidence="4" type="ORF">ACH5RR_031013</name>
</gene>
<feature type="domain" description="Jacalin-type lectin" evidence="3">
    <location>
        <begin position="22"/>
        <end position="161"/>
    </location>
</feature>
<sequence length="183" mass="20610">MMDNPNTSVIKVSVGRKTKTSMIKIGPVGNLNSGEWDEKGRTEIVQIFVSHDDQIHSLQFQYYENGSLFLSDIHGQSNGNKFDVVKLDYPSEYLTCISGFKFPGYLTSITFTTNRGTYGPFGQAARDNREFRFQLGQDRQFGGFCGTADYCVRSIGVYFKPITTLKLQEKQNGSPVEEKEVDT</sequence>
<reference evidence="4 5" key="1">
    <citation type="submission" date="2024-11" db="EMBL/GenBank/DDBJ databases">
        <title>A near-complete genome assembly of Cinchona calisaya.</title>
        <authorList>
            <person name="Lian D.C."/>
            <person name="Zhao X.W."/>
            <person name="Wei L."/>
        </authorList>
    </citation>
    <scope>NUCLEOTIDE SEQUENCE [LARGE SCALE GENOMIC DNA]</scope>
    <source>
        <tissue evidence="4">Nenye</tissue>
    </source>
</reference>
<dbReference type="PROSITE" id="PS51752">
    <property type="entry name" value="JACALIN_LECTIN"/>
    <property type="match status" value="1"/>
</dbReference>
<accession>A0ABD2YFZ6</accession>
<dbReference type="Proteomes" id="UP001630127">
    <property type="component" value="Unassembled WGS sequence"/>
</dbReference>
<dbReference type="PANTHER" id="PTHR47293">
    <property type="entry name" value="JACALIN-RELATED LECTIN 3"/>
    <property type="match status" value="1"/>
</dbReference>
<protein>
    <recommendedName>
        <fullName evidence="3">Jacalin-type lectin domain-containing protein</fullName>
    </recommendedName>
</protein>
<dbReference type="GO" id="GO:0030246">
    <property type="term" value="F:carbohydrate binding"/>
    <property type="evidence" value="ECO:0007669"/>
    <property type="project" value="UniProtKB-KW"/>
</dbReference>
<evidence type="ECO:0000256" key="1">
    <source>
        <dbReference type="ARBA" id="ARBA00006568"/>
    </source>
</evidence>
<evidence type="ECO:0000259" key="3">
    <source>
        <dbReference type="PROSITE" id="PS51752"/>
    </source>
</evidence>
<dbReference type="InterPro" id="IPR001229">
    <property type="entry name" value="Jacalin-like_lectin_dom"/>
</dbReference>